<sequence length="552" mass="59968">MKLNQNIKFENIRADLFAGTTVAIVALPLAMAFAIASGVSPEKGLFTAIIAGLLISLFGGSKYQIGGPTGAFVVILYSIVVTHGYEGLVIATIIAGLLLILMGILKLGSIIKYIPYPVTMGFTSGIAVIIFSSQIKDFFGLSLESVPAKFIDQWFLYISHISSINPYALILSLISVVLIIHSKKIVKNIPGPIIAIIASILLVNIFNLPVETIESKFGQIPNVIPMPMIPEITLEKIEHLFPSALSIAFLGAIESLLCAVVADGMTGDKHKSNKELIGQGFANIFSVIFGGIPATGALARTATNIKAGATSRISGITHAVMLFVFMLILAPLIIKIPLATLSAILVIVAWNMSEIKHFKSILFTAPKRDSLVLLVTFLLTVFINLNVAIQAGMVLAVLVFIQRLIEVSEISKVSKLSPEEDPHSITLKDVPPCIEVYEVNGPFFFGIADKFKSTLDVVTKRKPTAIILRMRHVPIIDATGIKNFEEFVESCKKQNIELIISGANEILTHKFEKCGLTEKIGKEHFCENIDTALEFAKKVVKKRHPELNACPK</sequence>
<feature type="domain" description="STAS" evidence="6">
    <location>
        <begin position="436"/>
        <end position="536"/>
    </location>
</feature>
<keyword evidence="8" id="KW-1185">Reference proteome</keyword>
<feature type="transmembrane region" description="Helical" evidence="5">
    <location>
        <begin position="113"/>
        <end position="135"/>
    </location>
</feature>
<dbReference type="InterPro" id="IPR036513">
    <property type="entry name" value="STAS_dom_sf"/>
</dbReference>
<dbReference type="HOGENOM" id="CLU_003182_13_1_2"/>
<dbReference type="EMBL" id="CP000742">
    <property type="protein sequence ID" value="ABR55578.1"/>
    <property type="molecule type" value="Genomic_DNA"/>
</dbReference>
<evidence type="ECO:0000256" key="1">
    <source>
        <dbReference type="ARBA" id="ARBA00004141"/>
    </source>
</evidence>
<gene>
    <name evidence="7" type="ordered locus">Mevan_1686</name>
</gene>
<dbReference type="PANTHER" id="PTHR11814">
    <property type="entry name" value="SULFATE TRANSPORTER"/>
    <property type="match status" value="1"/>
</dbReference>
<dbReference type="OrthoDB" id="140608at2157"/>
<proteinExistence type="predicted"/>
<dbReference type="eggNOG" id="arCOG02806">
    <property type="taxonomic scope" value="Archaea"/>
</dbReference>
<dbReference type="RefSeq" id="WP_012066491.1">
    <property type="nucleotide sequence ID" value="NC_009634.1"/>
</dbReference>
<comment type="subcellular location">
    <subcellularLocation>
        <location evidence="1">Membrane</location>
        <topology evidence="1">Multi-pass membrane protein</topology>
    </subcellularLocation>
</comment>
<feature type="transmembrane region" description="Helical" evidence="5">
    <location>
        <begin position="319"/>
        <end position="350"/>
    </location>
</feature>
<feature type="transmembrane region" description="Helical" evidence="5">
    <location>
        <begin position="155"/>
        <end position="180"/>
    </location>
</feature>
<keyword evidence="2 5" id="KW-0812">Transmembrane</keyword>
<reference evidence="7" key="1">
    <citation type="submission" date="2007-06" db="EMBL/GenBank/DDBJ databases">
        <title>Complete sequence of Methanococcus vannielii SB.</title>
        <authorList>
            <consortium name="US DOE Joint Genome Institute"/>
            <person name="Copeland A."/>
            <person name="Lucas S."/>
            <person name="Lapidus A."/>
            <person name="Barry K."/>
            <person name="Glavina del Rio T."/>
            <person name="Dalin E."/>
            <person name="Tice H."/>
            <person name="Pitluck S."/>
            <person name="Chain P."/>
            <person name="Malfatti S."/>
            <person name="Shin M."/>
            <person name="Vergez L."/>
            <person name="Schmutz J."/>
            <person name="Larimer F."/>
            <person name="Land M."/>
            <person name="Hauser L."/>
            <person name="Kyrpides N."/>
            <person name="Anderson I."/>
            <person name="Sieprawska-Lupa M."/>
            <person name="Whitman W.B."/>
            <person name="Richardson P."/>
        </authorList>
    </citation>
    <scope>NUCLEOTIDE SEQUENCE [LARGE SCALE GENOMIC DNA]</scope>
    <source>
        <strain evidence="7">SB</strain>
    </source>
</reference>
<dbReference type="PROSITE" id="PS50801">
    <property type="entry name" value="STAS"/>
    <property type="match status" value="1"/>
</dbReference>
<evidence type="ECO:0000259" key="6">
    <source>
        <dbReference type="PROSITE" id="PS50801"/>
    </source>
</evidence>
<protein>
    <submittedName>
        <fullName evidence="7">Sulfate transporter</fullName>
    </submittedName>
</protein>
<dbReference type="CDD" id="cd07042">
    <property type="entry name" value="STAS_SulP_like_sulfate_transporter"/>
    <property type="match status" value="1"/>
</dbReference>
<feature type="transmembrane region" description="Helical" evidence="5">
    <location>
        <begin position="371"/>
        <end position="401"/>
    </location>
</feature>
<feature type="transmembrane region" description="Helical" evidence="5">
    <location>
        <begin position="44"/>
        <end position="65"/>
    </location>
</feature>
<dbReference type="NCBIfam" id="TIGR00815">
    <property type="entry name" value="sulP"/>
    <property type="match status" value="1"/>
</dbReference>
<dbReference type="InterPro" id="IPR011547">
    <property type="entry name" value="SLC26A/SulP_dom"/>
</dbReference>
<dbReference type="InterPro" id="IPR002645">
    <property type="entry name" value="STAS_dom"/>
</dbReference>
<feature type="transmembrane region" description="Helical" evidence="5">
    <location>
        <begin position="71"/>
        <end position="101"/>
    </location>
</feature>
<evidence type="ECO:0000256" key="5">
    <source>
        <dbReference type="SAM" id="Phobius"/>
    </source>
</evidence>
<feature type="transmembrane region" description="Helical" evidence="5">
    <location>
        <begin position="192"/>
        <end position="210"/>
    </location>
</feature>
<dbReference type="Pfam" id="PF00916">
    <property type="entry name" value="Sulfate_transp"/>
    <property type="match status" value="1"/>
</dbReference>
<dbReference type="STRING" id="406327.Mevan_1686"/>
<dbReference type="SUPFAM" id="SSF52091">
    <property type="entry name" value="SpoIIaa-like"/>
    <property type="match status" value="1"/>
</dbReference>
<evidence type="ECO:0000313" key="7">
    <source>
        <dbReference type="EMBL" id="ABR55578.1"/>
    </source>
</evidence>
<evidence type="ECO:0000256" key="4">
    <source>
        <dbReference type="ARBA" id="ARBA00023136"/>
    </source>
</evidence>
<accession>A6USV6</accession>
<dbReference type="AlphaFoldDB" id="A6USV6"/>
<keyword evidence="4 5" id="KW-0472">Membrane</keyword>
<dbReference type="Pfam" id="PF01740">
    <property type="entry name" value="STAS"/>
    <property type="match status" value="1"/>
</dbReference>
<organism evidence="7 8">
    <name type="scientific">Methanococcus vannielii (strain ATCC 35089 / DSM 1224 / JCM 13029 / OCM 148 / SB)</name>
    <dbReference type="NCBI Taxonomy" id="406327"/>
    <lineage>
        <taxon>Archaea</taxon>
        <taxon>Methanobacteriati</taxon>
        <taxon>Methanobacteriota</taxon>
        <taxon>Methanomada group</taxon>
        <taxon>Methanococci</taxon>
        <taxon>Methanococcales</taxon>
        <taxon>Methanococcaceae</taxon>
        <taxon>Methanococcus</taxon>
    </lineage>
</organism>
<dbReference type="GeneID" id="5325228"/>
<feature type="transmembrane region" description="Helical" evidence="5">
    <location>
        <begin position="16"/>
        <end position="37"/>
    </location>
</feature>
<dbReference type="KEGG" id="mvn:Mevan_1686"/>
<dbReference type="InterPro" id="IPR001902">
    <property type="entry name" value="SLC26A/SulP_fam"/>
</dbReference>
<evidence type="ECO:0000256" key="2">
    <source>
        <dbReference type="ARBA" id="ARBA00022692"/>
    </source>
</evidence>
<feature type="transmembrane region" description="Helical" evidence="5">
    <location>
        <begin position="276"/>
        <end position="299"/>
    </location>
</feature>
<name>A6USV6_METVS</name>
<feature type="transmembrane region" description="Helical" evidence="5">
    <location>
        <begin position="244"/>
        <end position="264"/>
    </location>
</feature>
<keyword evidence="3 5" id="KW-1133">Transmembrane helix</keyword>
<dbReference type="GO" id="GO:0055085">
    <property type="term" value="P:transmembrane transport"/>
    <property type="evidence" value="ECO:0007669"/>
    <property type="project" value="InterPro"/>
</dbReference>
<dbReference type="GO" id="GO:0016020">
    <property type="term" value="C:membrane"/>
    <property type="evidence" value="ECO:0007669"/>
    <property type="project" value="UniProtKB-SubCell"/>
</dbReference>
<evidence type="ECO:0000313" key="8">
    <source>
        <dbReference type="Proteomes" id="UP000001107"/>
    </source>
</evidence>
<dbReference type="Proteomes" id="UP000001107">
    <property type="component" value="Chromosome"/>
</dbReference>
<dbReference type="Gene3D" id="3.30.750.24">
    <property type="entry name" value="STAS domain"/>
    <property type="match status" value="1"/>
</dbReference>
<evidence type="ECO:0000256" key="3">
    <source>
        <dbReference type="ARBA" id="ARBA00022989"/>
    </source>
</evidence>